<keyword evidence="3" id="KW-0560">Oxidoreductase</keyword>
<dbReference type="STRING" id="363754.RHSP_59558"/>
<dbReference type="SUPFAM" id="SSF55961">
    <property type="entry name" value="Bet v1-like"/>
    <property type="match status" value="1"/>
</dbReference>
<comment type="caution">
    <text evidence="7">The sequence shown here is derived from an EMBL/GenBank/DDBJ whole genome shotgun (WGS) entry which is preliminary data.</text>
</comment>
<gene>
    <name evidence="7" type="ORF">RHSP_59558</name>
</gene>
<reference evidence="7 8" key="1">
    <citation type="journal article" date="2012" name="BMC Genomics">
        <title>Genomic basis of broad host range and environmental adaptability of Rhizobium tropici CIAT 899 and Rhizobium sp. PRF 81 which are used in inoculants for common bean (Phaseolus vulgaris L.).</title>
        <authorList>
            <person name="Ormeno-Orrillo E."/>
            <person name="Menna P."/>
            <person name="Almeida L.G."/>
            <person name="Ollero F.J."/>
            <person name="Nicolas M.F."/>
            <person name="Pains Rodrigues E."/>
            <person name="Shigueyoshi Nakatani A."/>
            <person name="Silva Batista J.S."/>
            <person name="Oliveira Chueire L.M."/>
            <person name="Souza R.C."/>
            <person name="Ribeiro Vasconcelos A.T."/>
            <person name="Megias M."/>
            <person name="Hungria M."/>
            <person name="Martinez-Romero E."/>
        </authorList>
    </citation>
    <scope>NUCLEOTIDE SEQUENCE [LARGE SCALE GENOMIC DNA]</scope>
    <source>
        <strain evidence="7 8">PRF 81</strain>
    </source>
</reference>
<dbReference type="InterPro" id="IPR017941">
    <property type="entry name" value="Rieske_2Fe-2S"/>
</dbReference>
<evidence type="ECO:0000256" key="2">
    <source>
        <dbReference type="ARBA" id="ARBA00022723"/>
    </source>
</evidence>
<keyword evidence="4" id="KW-0408">Iron</keyword>
<evidence type="ECO:0000259" key="6">
    <source>
        <dbReference type="PROSITE" id="PS51296"/>
    </source>
</evidence>
<evidence type="ECO:0000313" key="8">
    <source>
        <dbReference type="Proteomes" id="UP000012429"/>
    </source>
</evidence>
<dbReference type="GO" id="GO:0051537">
    <property type="term" value="F:2 iron, 2 sulfur cluster binding"/>
    <property type="evidence" value="ECO:0007669"/>
    <property type="project" value="UniProtKB-KW"/>
</dbReference>
<dbReference type="InterPro" id="IPR050584">
    <property type="entry name" value="Cholesterol_7-desaturase"/>
</dbReference>
<dbReference type="InterPro" id="IPR036922">
    <property type="entry name" value="Rieske_2Fe-2S_sf"/>
</dbReference>
<keyword evidence="2" id="KW-0479">Metal-binding</keyword>
<evidence type="ECO:0000256" key="4">
    <source>
        <dbReference type="ARBA" id="ARBA00023004"/>
    </source>
</evidence>
<dbReference type="AlphaFoldDB" id="N6V1F7"/>
<sequence length="330" mass="36413">MSDHKVEGWVAIARSKAVRTKPLRVLAGGRAFVLFRADGRLHCLADICPHRSAPLSSGRVVSGAIECPYHGWQFDGAGLCKAMPGLTGAMPRTLVPSYAVCEKDGLVFFSAQVANDDPYTTVLAAGDTVSMMVESRVTSSLAEVAENILDATHTHFTHKGILRGLSAKRYKVTVTVTGGDGWVEARYVGEPKQEGLVSRLLEGERSISIGRFRYPGIAELEFWGAKSINLATTFHLRQETADTVHGFGILSGPRQRNLGYLKALLFKPFFRIALRQDQHILHAAEKNRRLFGERRQMFGPLDIMRPHIDAILARQRPEVAEKPAVLVMEL</sequence>
<proteinExistence type="predicted"/>
<evidence type="ECO:0000256" key="1">
    <source>
        <dbReference type="ARBA" id="ARBA00022714"/>
    </source>
</evidence>
<keyword evidence="5" id="KW-0411">Iron-sulfur</keyword>
<dbReference type="Gene3D" id="3.90.380.10">
    <property type="entry name" value="Naphthalene 1,2-dioxygenase Alpha Subunit, Chain A, domain 1"/>
    <property type="match status" value="1"/>
</dbReference>
<dbReference type="PROSITE" id="PS51296">
    <property type="entry name" value="RIESKE"/>
    <property type="match status" value="1"/>
</dbReference>
<dbReference type="PANTHER" id="PTHR21266">
    <property type="entry name" value="IRON-SULFUR DOMAIN CONTAINING PROTEIN"/>
    <property type="match status" value="1"/>
</dbReference>
<organism evidence="7 8">
    <name type="scientific">Rhizobium freirei PRF 81</name>
    <dbReference type="NCBI Taxonomy" id="363754"/>
    <lineage>
        <taxon>Bacteria</taxon>
        <taxon>Pseudomonadati</taxon>
        <taxon>Pseudomonadota</taxon>
        <taxon>Alphaproteobacteria</taxon>
        <taxon>Hyphomicrobiales</taxon>
        <taxon>Rhizobiaceae</taxon>
        <taxon>Rhizobium/Agrobacterium group</taxon>
        <taxon>Rhizobium</taxon>
    </lineage>
</organism>
<dbReference type="GO" id="GO:0005737">
    <property type="term" value="C:cytoplasm"/>
    <property type="evidence" value="ECO:0007669"/>
    <property type="project" value="TreeGrafter"/>
</dbReference>
<dbReference type="Gene3D" id="2.102.10.10">
    <property type="entry name" value="Rieske [2Fe-2S] iron-sulphur domain"/>
    <property type="match status" value="1"/>
</dbReference>
<protein>
    <submittedName>
        <fullName evidence="7">Rieske 2Fe-2S domain protein</fullName>
    </submittedName>
</protein>
<dbReference type="SUPFAM" id="SSF50022">
    <property type="entry name" value="ISP domain"/>
    <property type="match status" value="1"/>
</dbReference>
<dbReference type="OrthoDB" id="9800776at2"/>
<dbReference type="InterPro" id="IPR044043">
    <property type="entry name" value="VanA_C_cat"/>
</dbReference>
<dbReference type="GO" id="GO:0016491">
    <property type="term" value="F:oxidoreductase activity"/>
    <property type="evidence" value="ECO:0007669"/>
    <property type="project" value="UniProtKB-KW"/>
</dbReference>
<dbReference type="PANTHER" id="PTHR21266:SF60">
    <property type="entry name" value="3-KETOSTEROID-9-ALPHA-MONOOXYGENASE, OXYGENASE COMPONENT"/>
    <property type="match status" value="1"/>
</dbReference>
<evidence type="ECO:0000256" key="5">
    <source>
        <dbReference type="ARBA" id="ARBA00023014"/>
    </source>
</evidence>
<evidence type="ECO:0000256" key="3">
    <source>
        <dbReference type="ARBA" id="ARBA00023002"/>
    </source>
</evidence>
<feature type="domain" description="Rieske" evidence="6">
    <location>
        <begin position="9"/>
        <end position="109"/>
    </location>
</feature>
<dbReference type="GO" id="GO:0046872">
    <property type="term" value="F:metal ion binding"/>
    <property type="evidence" value="ECO:0007669"/>
    <property type="project" value="UniProtKB-KW"/>
</dbReference>
<keyword evidence="1" id="KW-0001">2Fe-2S</keyword>
<evidence type="ECO:0000313" key="7">
    <source>
        <dbReference type="EMBL" id="ENN86861.1"/>
    </source>
</evidence>
<keyword evidence="8" id="KW-1185">Reference proteome</keyword>
<name>N6V1F7_9HYPH</name>
<dbReference type="Proteomes" id="UP000012429">
    <property type="component" value="Unassembled WGS sequence"/>
</dbReference>
<dbReference type="EMBL" id="AQHN01000062">
    <property type="protein sequence ID" value="ENN86861.1"/>
    <property type="molecule type" value="Genomic_DNA"/>
</dbReference>
<dbReference type="PATRIC" id="fig|363754.4.peg.3530"/>
<accession>N6V1F7</accession>
<dbReference type="Pfam" id="PF19112">
    <property type="entry name" value="VanA_C"/>
    <property type="match status" value="1"/>
</dbReference>
<dbReference type="Pfam" id="PF00355">
    <property type="entry name" value="Rieske"/>
    <property type="match status" value="1"/>
</dbReference>
<dbReference type="RefSeq" id="WP_004119610.1">
    <property type="nucleotide sequence ID" value="NZ_AQHN01000062.1"/>
</dbReference>